<dbReference type="EMBL" id="KN846957">
    <property type="protein sequence ID" value="KIW70557.1"/>
    <property type="molecule type" value="Genomic_DNA"/>
</dbReference>
<evidence type="ECO:0000256" key="2">
    <source>
        <dbReference type="SAM" id="SignalP"/>
    </source>
</evidence>
<name>A0A0D2E8F8_9EURO</name>
<dbReference type="HOGENOM" id="CLU_053381_1_2_1"/>
<dbReference type="PANTHER" id="PTHR34883">
    <property type="entry name" value="SERINE-RICH PROTEIN, PUTATIVE-RELATED-RELATED"/>
    <property type="match status" value="1"/>
</dbReference>
<feature type="region of interest" description="Disordered" evidence="1">
    <location>
        <begin position="151"/>
        <end position="193"/>
    </location>
</feature>
<protein>
    <recommendedName>
        <fullName evidence="5">Phytocyanin domain-containing protein</fullName>
    </recommendedName>
</protein>
<gene>
    <name evidence="3" type="ORF">PV04_02815</name>
</gene>
<dbReference type="Proteomes" id="UP000054266">
    <property type="component" value="Unassembled WGS sequence"/>
</dbReference>
<dbReference type="PANTHER" id="PTHR34883:SF15">
    <property type="entry name" value="EXTRACELLULAR SERINE-RICH PROTEIN"/>
    <property type="match status" value="1"/>
</dbReference>
<dbReference type="SUPFAM" id="SSF49503">
    <property type="entry name" value="Cupredoxins"/>
    <property type="match status" value="1"/>
</dbReference>
<keyword evidence="2" id="KW-0732">Signal</keyword>
<proteinExistence type="predicted"/>
<feature type="chain" id="PRO_5002256489" description="Phytocyanin domain-containing protein" evidence="2">
    <location>
        <begin position="19"/>
        <end position="228"/>
    </location>
</feature>
<evidence type="ECO:0008006" key="5">
    <source>
        <dbReference type="Google" id="ProtNLM"/>
    </source>
</evidence>
<reference evidence="3 4" key="1">
    <citation type="submission" date="2015-01" db="EMBL/GenBank/DDBJ databases">
        <title>The Genome Sequence of Capronia semiimmersa CBS27337.</title>
        <authorList>
            <consortium name="The Broad Institute Genomics Platform"/>
            <person name="Cuomo C."/>
            <person name="de Hoog S."/>
            <person name="Gorbushina A."/>
            <person name="Stielow B."/>
            <person name="Teixiera M."/>
            <person name="Abouelleil A."/>
            <person name="Chapman S.B."/>
            <person name="Priest M."/>
            <person name="Young S.K."/>
            <person name="Wortman J."/>
            <person name="Nusbaum C."/>
            <person name="Birren B."/>
        </authorList>
    </citation>
    <scope>NUCLEOTIDE SEQUENCE [LARGE SCALE GENOMIC DNA]</scope>
    <source>
        <strain evidence="3 4">CBS 27337</strain>
    </source>
</reference>
<dbReference type="AlphaFoldDB" id="A0A0D2E8F8"/>
<evidence type="ECO:0000256" key="1">
    <source>
        <dbReference type="SAM" id="MobiDB-lite"/>
    </source>
</evidence>
<organism evidence="3 4">
    <name type="scientific">Phialophora macrospora</name>
    <dbReference type="NCBI Taxonomy" id="1851006"/>
    <lineage>
        <taxon>Eukaryota</taxon>
        <taxon>Fungi</taxon>
        <taxon>Dikarya</taxon>
        <taxon>Ascomycota</taxon>
        <taxon>Pezizomycotina</taxon>
        <taxon>Eurotiomycetes</taxon>
        <taxon>Chaetothyriomycetidae</taxon>
        <taxon>Chaetothyriales</taxon>
        <taxon>Herpotrichiellaceae</taxon>
        <taxon>Phialophora</taxon>
    </lineage>
</organism>
<dbReference type="Gene3D" id="2.60.40.420">
    <property type="entry name" value="Cupredoxins - blue copper proteins"/>
    <property type="match status" value="1"/>
</dbReference>
<dbReference type="InterPro" id="IPR052953">
    <property type="entry name" value="Ser-rich/MCO-related"/>
</dbReference>
<accession>A0A0D2E8F8</accession>
<evidence type="ECO:0000313" key="3">
    <source>
        <dbReference type="EMBL" id="KIW70557.1"/>
    </source>
</evidence>
<sequence>MRSYALLSLGALASIAQAATFDVDAGEDGFSFEPDTITAAVGDTVNVHFYPGGHTATQSTFDNPCSPMSGGINSGVVNSNSGQASMMFSFTVNNTDPIWMYCGAPGHCAAGMSFVVNPPTSGNTISAYQSASSGKSGSAPSAVSGGVLVANVDTDDDDSSSSSSSGSASATQSSATSTGTATAATTTTAGGSATDTSAAAQATSNAANSNFGAVSLMILAPAAAYILS</sequence>
<feature type="signal peptide" evidence="2">
    <location>
        <begin position="1"/>
        <end position="18"/>
    </location>
</feature>
<dbReference type="CDD" id="cd00920">
    <property type="entry name" value="Cupredoxin"/>
    <property type="match status" value="1"/>
</dbReference>
<evidence type="ECO:0000313" key="4">
    <source>
        <dbReference type="Proteomes" id="UP000054266"/>
    </source>
</evidence>
<feature type="compositionally biased region" description="Low complexity" evidence="1">
    <location>
        <begin position="160"/>
        <end position="193"/>
    </location>
</feature>
<keyword evidence="4" id="KW-1185">Reference proteome</keyword>
<dbReference type="STRING" id="5601.A0A0D2E8F8"/>
<dbReference type="InterPro" id="IPR008972">
    <property type="entry name" value="Cupredoxin"/>
</dbReference>